<dbReference type="GO" id="GO:0004519">
    <property type="term" value="F:endonuclease activity"/>
    <property type="evidence" value="ECO:0007669"/>
    <property type="project" value="TreeGrafter"/>
</dbReference>
<dbReference type="Proteomes" id="UP000242525">
    <property type="component" value="Unassembled WGS sequence"/>
</dbReference>
<evidence type="ECO:0000313" key="4">
    <source>
        <dbReference type="Proteomes" id="UP000242525"/>
    </source>
</evidence>
<dbReference type="Gene3D" id="3.30.1370.110">
    <property type="match status" value="1"/>
</dbReference>
<dbReference type="EMBL" id="CCBN010000004">
    <property type="protein sequence ID" value="CDO53211.1"/>
    <property type="molecule type" value="Genomic_DNA"/>
</dbReference>
<accession>A0A0J9X8V0</accession>
<proteinExistence type="predicted"/>
<dbReference type="SMART" id="SM00463">
    <property type="entry name" value="SMR"/>
    <property type="match status" value="1"/>
</dbReference>
<dbReference type="InterPro" id="IPR002625">
    <property type="entry name" value="Smr_dom"/>
</dbReference>
<sequence>MDFDKLIPKLIQDYPSIDSSLIHAIAHEGASEAAIRETLDVLGADAEFETPDWKSHETRDLQNALADTEEDFSLIEFHDGKLSFKHEDNANDDNELEDDDFNDHIKEHNLDLSTKADLAKLYKLYPMMSRDKIKAVFIENKYIVDKTAEELLSLDAAERFQREEDQLDKHMERLQLAKDKKNHNGPKLKGKRRPKQQPSDFAKNVQYLEQVYKLTEEEAIDLLEEYNFSMVQVINHMEPLSQTNKWSTVASSKAPPPPISYAQLVPSMSMPPDRNTPVMSKKVAEKEVEINDKMSNAYREKALMAFAKSKSNPLYRQVAGYYSEQSHKFNTQKHVALDSQFAHMAEKQTQSHCIDLHGLPLHFAVSVAVEKLYQWWQIESHHVQQTGKAGGSMSSFKRATKPLKIITGAGRHSAANIPKIKNAVRKKLVEERWKFQEFDSYFLVNGVL</sequence>
<name>A0A0J9X8V0_GEOCN</name>
<reference evidence="3" key="1">
    <citation type="submission" date="2014-03" db="EMBL/GenBank/DDBJ databases">
        <authorList>
            <person name="Casaregola S."/>
        </authorList>
    </citation>
    <scope>NUCLEOTIDE SEQUENCE [LARGE SCALE GENOMIC DNA]</scope>
    <source>
        <strain evidence="3">CLIB 918</strain>
    </source>
</reference>
<dbReference type="STRING" id="1173061.A0A0J9X8V0"/>
<dbReference type="InterPro" id="IPR036063">
    <property type="entry name" value="Smr_dom_sf"/>
</dbReference>
<gene>
    <name evidence="3" type="ORF">BN980_GECA04s06148g</name>
</gene>
<dbReference type="OrthoDB" id="4080456at2759"/>
<comment type="caution">
    <text evidence="3">The sequence shown here is derived from an EMBL/GenBank/DDBJ whole genome shotgun (WGS) entry which is preliminary data.</text>
</comment>
<dbReference type="AlphaFoldDB" id="A0A0J9X8V0"/>
<dbReference type="SUPFAM" id="SSF160443">
    <property type="entry name" value="SMR domain-like"/>
    <property type="match status" value="1"/>
</dbReference>
<feature type="domain" description="Smr" evidence="2">
    <location>
        <begin position="354"/>
        <end position="448"/>
    </location>
</feature>
<dbReference type="InterPro" id="IPR052772">
    <property type="entry name" value="Endo/PolyKinase_Domain-Protein"/>
</dbReference>
<feature type="region of interest" description="Disordered" evidence="1">
    <location>
        <begin position="176"/>
        <end position="200"/>
    </location>
</feature>
<keyword evidence="4" id="KW-1185">Reference proteome</keyword>
<dbReference type="GO" id="GO:0005634">
    <property type="term" value="C:nucleus"/>
    <property type="evidence" value="ECO:0007669"/>
    <property type="project" value="TreeGrafter"/>
</dbReference>
<dbReference type="PANTHER" id="PTHR46535">
    <property type="entry name" value="NEDD4-BINDING PROTEIN 2"/>
    <property type="match status" value="1"/>
</dbReference>
<dbReference type="CDD" id="cd14279">
    <property type="entry name" value="CUE"/>
    <property type="match status" value="1"/>
</dbReference>
<dbReference type="PROSITE" id="PS50828">
    <property type="entry name" value="SMR"/>
    <property type="match status" value="1"/>
</dbReference>
<evidence type="ECO:0000256" key="1">
    <source>
        <dbReference type="SAM" id="MobiDB-lite"/>
    </source>
</evidence>
<dbReference type="PANTHER" id="PTHR46535:SF1">
    <property type="entry name" value="NEDD4-BINDING PROTEIN 2"/>
    <property type="match status" value="1"/>
</dbReference>
<feature type="compositionally biased region" description="Basic residues" evidence="1">
    <location>
        <begin position="180"/>
        <end position="195"/>
    </location>
</feature>
<evidence type="ECO:0000259" key="2">
    <source>
        <dbReference type="PROSITE" id="PS50828"/>
    </source>
</evidence>
<protein>
    <recommendedName>
        <fullName evidence="2">Smr domain-containing protein</fullName>
    </recommendedName>
</protein>
<evidence type="ECO:0000313" key="3">
    <source>
        <dbReference type="EMBL" id="CDO53211.1"/>
    </source>
</evidence>
<organism evidence="3 4">
    <name type="scientific">Geotrichum candidum</name>
    <name type="common">Oospora lactis</name>
    <name type="synonym">Dipodascus geotrichum</name>
    <dbReference type="NCBI Taxonomy" id="1173061"/>
    <lineage>
        <taxon>Eukaryota</taxon>
        <taxon>Fungi</taxon>
        <taxon>Dikarya</taxon>
        <taxon>Ascomycota</taxon>
        <taxon>Saccharomycotina</taxon>
        <taxon>Dipodascomycetes</taxon>
        <taxon>Dipodascales</taxon>
        <taxon>Dipodascaceae</taxon>
        <taxon>Geotrichum</taxon>
    </lineage>
</organism>